<proteinExistence type="predicted"/>
<name>A0A9Q1IQS9_SYNKA</name>
<dbReference type="EMBL" id="JAINUF010000010">
    <property type="protein sequence ID" value="KAJ8348932.1"/>
    <property type="molecule type" value="Genomic_DNA"/>
</dbReference>
<keyword evidence="2" id="KW-1185">Reference proteome</keyword>
<dbReference type="AlphaFoldDB" id="A0A9Q1IQS9"/>
<dbReference type="Proteomes" id="UP001152622">
    <property type="component" value="Chromosome 10"/>
</dbReference>
<accession>A0A9Q1IQS9</accession>
<evidence type="ECO:0000313" key="2">
    <source>
        <dbReference type="Proteomes" id="UP001152622"/>
    </source>
</evidence>
<comment type="caution">
    <text evidence="1">The sequence shown here is derived from an EMBL/GenBank/DDBJ whole genome shotgun (WGS) entry which is preliminary data.</text>
</comment>
<protein>
    <submittedName>
        <fullName evidence="1">Uncharacterized protein</fullName>
    </submittedName>
</protein>
<sequence>MPPPAPQTRQRERKTAIPQWHAELGLLLPVRFVFSAGGDALTAFSRRAVTSCRLPAGASGASLGHGAPLRRGCAELAFTELTFTRQSS</sequence>
<organism evidence="1 2">
    <name type="scientific">Synaphobranchus kaupii</name>
    <name type="common">Kaup's arrowtooth eel</name>
    <dbReference type="NCBI Taxonomy" id="118154"/>
    <lineage>
        <taxon>Eukaryota</taxon>
        <taxon>Metazoa</taxon>
        <taxon>Chordata</taxon>
        <taxon>Craniata</taxon>
        <taxon>Vertebrata</taxon>
        <taxon>Euteleostomi</taxon>
        <taxon>Actinopterygii</taxon>
        <taxon>Neopterygii</taxon>
        <taxon>Teleostei</taxon>
        <taxon>Anguilliformes</taxon>
        <taxon>Synaphobranchidae</taxon>
        <taxon>Synaphobranchus</taxon>
    </lineage>
</organism>
<reference evidence="1" key="1">
    <citation type="journal article" date="2023" name="Science">
        <title>Genome structures resolve the early diversification of teleost fishes.</title>
        <authorList>
            <person name="Parey E."/>
            <person name="Louis A."/>
            <person name="Montfort J."/>
            <person name="Bouchez O."/>
            <person name="Roques C."/>
            <person name="Iampietro C."/>
            <person name="Lluch J."/>
            <person name="Castinel A."/>
            <person name="Donnadieu C."/>
            <person name="Desvignes T."/>
            <person name="Floi Bucao C."/>
            <person name="Jouanno E."/>
            <person name="Wen M."/>
            <person name="Mejri S."/>
            <person name="Dirks R."/>
            <person name="Jansen H."/>
            <person name="Henkel C."/>
            <person name="Chen W.J."/>
            <person name="Zahm M."/>
            <person name="Cabau C."/>
            <person name="Klopp C."/>
            <person name="Thompson A.W."/>
            <person name="Robinson-Rechavi M."/>
            <person name="Braasch I."/>
            <person name="Lecointre G."/>
            <person name="Bobe J."/>
            <person name="Postlethwait J.H."/>
            <person name="Berthelot C."/>
            <person name="Roest Crollius H."/>
            <person name="Guiguen Y."/>
        </authorList>
    </citation>
    <scope>NUCLEOTIDE SEQUENCE</scope>
    <source>
        <strain evidence="1">WJC10195</strain>
    </source>
</reference>
<gene>
    <name evidence="1" type="ORF">SKAU_G00275210</name>
</gene>
<evidence type="ECO:0000313" key="1">
    <source>
        <dbReference type="EMBL" id="KAJ8348932.1"/>
    </source>
</evidence>